<name>A0A097IGK5_9CORY</name>
<evidence type="ECO:0000313" key="2">
    <source>
        <dbReference type="Proteomes" id="UP000029914"/>
    </source>
</evidence>
<protein>
    <submittedName>
        <fullName evidence="1">Uncharacterized protein</fullName>
    </submittedName>
</protein>
<proteinExistence type="predicted"/>
<dbReference type="OrthoDB" id="3376796at2"/>
<gene>
    <name evidence="1" type="ORF">CDOO_08225</name>
</gene>
<keyword evidence="2" id="KW-1185">Reference proteome</keyword>
<dbReference type="KEGG" id="cdo:CDOO_08225"/>
<sequence length="151" mass="16644">MPDPKKEPNDVVVPTNAAEVMDIFVGKITSAEAFGSLKEIVTVVQGLVELHEKQSTKREQLVTYRETQIARLQLVENTLHRYFDLTFAERRETNKRLFDSLEAAVKSGDVAAMQTVVAGIVQVAQTSPLADLGNLTGVIEAMDDPEAVFEL</sequence>
<evidence type="ECO:0000313" key="1">
    <source>
        <dbReference type="EMBL" id="AIT61249.1"/>
    </source>
</evidence>
<dbReference type="RefSeq" id="WP_020384711.1">
    <property type="nucleotide sequence ID" value="NZ_AQUX01000031.1"/>
</dbReference>
<organism evidence="1 2">
    <name type="scientific">Corynebacterium doosanense CAU 212 = DSM 45436</name>
    <dbReference type="NCBI Taxonomy" id="558173"/>
    <lineage>
        <taxon>Bacteria</taxon>
        <taxon>Bacillati</taxon>
        <taxon>Actinomycetota</taxon>
        <taxon>Actinomycetes</taxon>
        <taxon>Mycobacteriales</taxon>
        <taxon>Corynebacteriaceae</taxon>
        <taxon>Corynebacterium</taxon>
    </lineage>
</organism>
<dbReference type="Proteomes" id="UP000029914">
    <property type="component" value="Chromosome"/>
</dbReference>
<dbReference type="AlphaFoldDB" id="A0A097IGK5"/>
<reference evidence="1 2" key="1">
    <citation type="submission" date="2013-09" db="EMBL/GenBank/DDBJ databases">
        <title>Complete genome sequence of Corynebacterium doosanense CAU 212(T) (=DSM 45436(T)), isolated from activated sludge.</title>
        <authorList>
            <person name="Schaffert L."/>
            <person name="Albersmeier A."/>
            <person name="Kalinowski J."/>
            <person name="Ruckert C."/>
        </authorList>
    </citation>
    <scope>NUCLEOTIDE SEQUENCE [LARGE SCALE GENOMIC DNA]</scope>
    <source>
        <strain evidence="1 2">CAU 212</strain>
    </source>
</reference>
<accession>A0A097IGK5</accession>
<dbReference type="HOGENOM" id="CLU_145288_0_0_11"/>
<dbReference type="STRING" id="558173.CDOO_08225"/>
<dbReference type="eggNOG" id="ENOG5032BFM">
    <property type="taxonomic scope" value="Bacteria"/>
</dbReference>
<dbReference type="EMBL" id="CP006764">
    <property type="protein sequence ID" value="AIT61249.1"/>
    <property type="molecule type" value="Genomic_DNA"/>
</dbReference>